<evidence type="ECO:0000313" key="2">
    <source>
        <dbReference type="EMBL" id="MFC6904240.1"/>
    </source>
</evidence>
<accession>A0ABD5V2G3</accession>
<dbReference type="Pfam" id="PF13450">
    <property type="entry name" value="NAD_binding_8"/>
    <property type="match status" value="1"/>
</dbReference>
<keyword evidence="3" id="KW-1185">Reference proteome</keyword>
<dbReference type="PANTHER" id="PTHR16128">
    <property type="entry name" value="FAD/NAD(P)-BINDING OXIDOREDUCTASE FAMILY PROTEIN"/>
    <property type="match status" value="1"/>
</dbReference>
<sequence>MEIGIVGAGIAGLGAAYELRGTDADVTLLEKSRGVGGRAATRRKNGCTYDHGANYVTPDPELEAFMRELGEPAGIDDPVWTFDAEETIEPGEDRDRPSLTYEDGIRRFAKEVLAECDAALETETRVESIAREGERWRVESEERRYGFDALALTPPAPRTAALLADTDWDAAIREELVEAIEAVPYRTILSLVLHYPFELDRPYYALVNTDKGHEISWFSREECKPGHVPDGESLLIVQMAPDWSLERYGEPEEAVAGAAAGLAADLLEEPPLESPDWTDCGRWRHALPDEGANTDVLARAEDDALYFAGDWVVGEGRVAAAFENGRELGERLLQQRDEPL</sequence>
<proteinExistence type="predicted"/>
<dbReference type="InterPro" id="IPR036188">
    <property type="entry name" value="FAD/NAD-bd_sf"/>
</dbReference>
<dbReference type="EMBL" id="JBHSXQ010000001">
    <property type="protein sequence ID" value="MFC6904240.1"/>
    <property type="molecule type" value="Genomic_DNA"/>
</dbReference>
<evidence type="ECO:0000259" key="1">
    <source>
        <dbReference type="Pfam" id="PF01593"/>
    </source>
</evidence>
<name>A0ABD5V2G3_9EURY</name>
<dbReference type="AlphaFoldDB" id="A0ABD5V2G3"/>
<dbReference type="Gene3D" id="3.90.660.10">
    <property type="match status" value="1"/>
</dbReference>
<comment type="caution">
    <text evidence="2">The sequence shown here is derived from an EMBL/GenBank/DDBJ whole genome shotgun (WGS) entry which is preliminary data.</text>
</comment>
<dbReference type="SUPFAM" id="SSF51905">
    <property type="entry name" value="FAD/NAD(P)-binding domain"/>
    <property type="match status" value="1"/>
</dbReference>
<dbReference type="Pfam" id="PF01593">
    <property type="entry name" value="Amino_oxidase"/>
    <property type="match status" value="1"/>
</dbReference>
<feature type="domain" description="Amine oxidase" evidence="1">
    <location>
        <begin position="96"/>
        <end position="327"/>
    </location>
</feature>
<organism evidence="2 3">
    <name type="scientific">Halalkalicoccus tibetensis</name>
    <dbReference type="NCBI Taxonomy" id="175632"/>
    <lineage>
        <taxon>Archaea</taxon>
        <taxon>Methanobacteriati</taxon>
        <taxon>Methanobacteriota</taxon>
        <taxon>Stenosarchaea group</taxon>
        <taxon>Halobacteria</taxon>
        <taxon>Halobacteriales</taxon>
        <taxon>Halococcaceae</taxon>
        <taxon>Halalkalicoccus</taxon>
    </lineage>
</organism>
<dbReference type="Gene3D" id="3.50.50.60">
    <property type="entry name" value="FAD/NAD(P)-binding domain"/>
    <property type="match status" value="1"/>
</dbReference>
<protein>
    <submittedName>
        <fullName evidence="2">NAD(P)/FAD-dependent oxidoreductase</fullName>
    </submittedName>
</protein>
<dbReference type="PANTHER" id="PTHR16128:SF5">
    <property type="entry name" value="FAD_NAD(P)-BINDING OXIDOREDUCTASE FAMILY PROTEIN"/>
    <property type="match status" value="1"/>
</dbReference>
<dbReference type="RefSeq" id="WP_340602748.1">
    <property type="nucleotide sequence ID" value="NZ_JBBMXV010000001.1"/>
</dbReference>
<gene>
    <name evidence="2" type="ORF">ACFQGH_03400</name>
</gene>
<reference evidence="2 3" key="1">
    <citation type="journal article" date="2019" name="Int. J. Syst. Evol. Microbiol.">
        <title>The Global Catalogue of Microorganisms (GCM) 10K type strain sequencing project: providing services to taxonomists for standard genome sequencing and annotation.</title>
        <authorList>
            <consortium name="The Broad Institute Genomics Platform"/>
            <consortium name="The Broad Institute Genome Sequencing Center for Infectious Disease"/>
            <person name="Wu L."/>
            <person name="Ma J."/>
        </authorList>
    </citation>
    <scope>NUCLEOTIDE SEQUENCE [LARGE SCALE GENOMIC DNA]</scope>
    <source>
        <strain evidence="2 3">CGMCC 1.3240</strain>
    </source>
</reference>
<dbReference type="InterPro" id="IPR002937">
    <property type="entry name" value="Amino_oxidase"/>
</dbReference>
<evidence type="ECO:0000313" key="3">
    <source>
        <dbReference type="Proteomes" id="UP001596312"/>
    </source>
</evidence>
<dbReference type="Proteomes" id="UP001596312">
    <property type="component" value="Unassembled WGS sequence"/>
</dbReference>